<evidence type="ECO:0000256" key="6">
    <source>
        <dbReference type="PROSITE-ProRule" id="PRU10007"/>
    </source>
</evidence>
<keyword evidence="8" id="KW-0812">Transmembrane</keyword>
<dbReference type="FunFam" id="3.40.309.10:FF:000003">
    <property type="entry name" value="Aldehyde dehydrogenase"/>
    <property type="match status" value="1"/>
</dbReference>
<accession>A0A6J1RCG1</accession>
<gene>
    <name evidence="11" type="primary">LOC112467835</name>
</gene>
<proteinExistence type="inferred from homology"/>
<dbReference type="CTD" id="45398"/>
<evidence type="ECO:0000256" key="5">
    <source>
        <dbReference type="PIRSR" id="PIRSR036492-1"/>
    </source>
</evidence>
<evidence type="ECO:0000256" key="2">
    <source>
        <dbReference type="ARBA" id="ARBA00023002"/>
    </source>
</evidence>
<dbReference type="PANTHER" id="PTHR43570">
    <property type="entry name" value="ALDEHYDE DEHYDROGENASE"/>
    <property type="match status" value="1"/>
</dbReference>
<keyword evidence="8" id="KW-1133">Transmembrane helix</keyword>
<dbReference type="Proteomes" id="UP000504618">
    <property type="component" value="Unplaced"/>
</dbReference>
<dbReference type="InterPro" id="IPR016163">
    <property type="entry name" value="Ald_DH_C"/>
</dbReference>
<dbReference type="PIRSF" id="PIRSF036492">
    <property type="entry name" value="ALDH"/>
    <property type="match status" value="1"/>
</dbReference>
<dbReference type="Pfam" id="PF00171">
    <property type="entry name" value="Aldedh"/>
    <property type="match status" value="1"/>
</dbReference>
<keyword evidence="10" id="KW-1185">Reference proteome</keyword>
<dbReference type="Gene3D" id="3.40.605.10">
    <property type="entry name" value="Aldehyde Dehydrogenase, Chain A, domain 1"/>
    <property type="match status" value="1"/>
</dbReference>
<evidence type="ECO:0000313" key="10">
    <source>
        <dbReference type="Proteomes" id="UP000504618"/>
    </source>
</evidence>
<reference evidence="11" key="1">
    <citation type="submission" date="2025-08" db="UniProtKB">
        <authorList>
            <consortium name="RefSeq"/>
        </authorList>
    </citation>
    <scope>IDENTIFICATION</scope>
    <source>
        <tissue evidence="11">Whole body</tissue>
    </source>
</reference>
<comment type="similarity">
    <text evidence="1 4 7">Belongs to the aldehyde dehydrogenase family.</text>
</comment>
<keyword evidence="8" id="KW-0472">Membrane</keyword>
<dbReference type="GeneID" id="112467835"/>
<dbReference type="CDD" id="cd07132">
    <property type="entry name" value="ALDH_F3AB"/>
    <property type="match status" value="1"/>
</dbReference>
<evidence type="ECO:0000259" key="9">
    <source>
        <dbReference type="Pfam" id="PF00171"/>
    </source>
</evidence>
<dbReference type="SUPFAM" id="SSF53720">
    <property type="entry name" value="ALDH-like"/>
    <property type="match status" value="1"/>
</dbReference>
<evidence type="ECO:0000256" key="7">
    <source>
        <dbReference type="RuleBase" id="RU003345"/>
    </source>
</evidence>
<protein>
    <recommendedName>
        <fullName evidence="4">Aldehyde dehydrogenase</fullName>
    </recommendedName>
</protein>
<dbReference type="OrthoDB" id="440325at2759"/>
<dbReference type="InterPro" id="IPR029510">
    <property type="entry name" value="Ald_DH_CS_GLU"/>
</dbReference>
<organism evidence="10 11">
    <name type="scientific">Temnothorax curvispinosus</name>
    <dbReference type="NCBI Taxonomy" id="300111"/>
    <lineage>
        <taxon>Eukaryota</taxon>
        <taxon>Metazoa</taxon>
        <taxon>Ecdysozoa</taxon>
        <taxon>Arthropoda</taxon>
        <taxon>Hexapoda</taxon>
        <taxon>Insecta</taxon>
        <taxon>Pterygota</taxon>
        <taxon>Neoptera</taxon>
        <taxon>Endopterygota</taxon>
        <taxon>Hymenoptera</taxon>
        <taxon>Apocrita</taxon>
        <taxon>Aculeata</taxon>
        <taxon>Formicoidea</taxon>
        <taxon>Formicidae</taxon>
        <taxon>Myrmicinae</taxon>
        <taxon>Temnothorax</taxon>
    </lineage>
</organism>
<dbReference type="GO" id="GO:0005737">
    <property type="term" value="C:cytoplasm"/>
    <property type="evidence" value="ECO:0007669"/>
    <property type="project" value="TreeGrafter"/>
</dbReference>
<dbReference type="GO" id="GO:0006081">
    <property type="term" value="P:aldehyde metabolic process"/>
    <property type="evidence" value="ECO:0007669"/>
    <property type="project" value="InterPro"/>
</dbReference>
<feature type="active site" evidence="5">
    <location>
        <position position="279"/>
    </location>
</feature>
<sequence>MSGESMDKFKVECVKIHVQPTQNSHHNAQTNDKQVPINYPELVQQSRDAFNSGKTRPLEWRIKQIKQLMRMLTENSSEIVAALASDLHRCKFETFALEIDYTIQEIKYMLMNIKEWSATEKPPKSLANFFDGVEIRKDPYGVVLVMGAWNYPVQLNLLPMMGAIAAGNCVIVKPSEIATATAKYLYETIPKYLDTDCCRVIMGGVSETTELLKQRFDYIFYTGSSTIGKIVRKAANEFLTPVTLELGGKSPVYIDNTVDMAMAAKRILWGKCVNVGQTCIAPDYMLCTPEVQSKFIEEAKKILQEWYGDNPRENPDLARIITDKHYQRLVNYINDKTKIAIGGDVNPAEKFISPTILTDVKSTDSIMQEEIFGPILPIINVNNAYEAINFINSRESPLVLYVFSTSKRVQDLIIDQVSSGAVCVNDTLLQYTVETLPFGGVGYSGMGAYHGKFTFDTFTHKKGCLIRNYNKVAEILAKSRFPPYSDENLKILRRLLERRPSLPIIKYLPYILMFGLGVLATVGFKAAMKEFNYSEKQL</sequence>
<dbReference type="AlphaFoldDB" id="A0A6J1RCG1"/>
<dbReference type="InterPro" id="IPR015590">
    <property type="entry name" value="Aldehyde_DH_dom"/>
</dbReference>
<dbReference type="PROSITE" id="PS00687">
    <property type="entry name" value="ALDEHYDE_DEHYDR_GLU"/>
    <property type="match status" value="1"/>
</dbReference>
<keyword evidence="2 4" id="KW-0560">Oxidoreductase</keyword>
<dbReference type="Gene3D" id="3.40.309.10">
    <property type="entry name" value="Aldehyde Dehydrogenase, Chain A, domain 2"/>
    <property type="match status" value="1"/>
</dbReference>
<evidence type="ECO:0000256" key="1">
    <source>
        <dbReference type="ARBA" id="ARBA00009986"/>
    </source>
</evidence>
<dbReference type="InterPro" id="IPR012394">
    <property type="entry name" value="Aldehyde_DH_NAD(P)"/>
</dbReference>
<dbReference type="FunFam" id="3.40.605.10:FF:000004">
    <property type="entry name" value="Aldehyde dehydrogenase"/>
    <property type="match status" value="1"/>
</dbReference>
<feature type="domain" description="Aldehyde dehydrogenase" evidence="9">
    <location>
        <begin position="39"/>
        <end position="462"/>
    </location>
</feature>
<evidence type="ECO:0000313" key="11">
    <source>
        <dbReference type="RefSeq" id="XP_024892462.1"/>
    </source>
</evidence>
<feature type="transmembrane region" description="Helical" evidence="8">
    <location>
        <begin position="507"/>
        <end position="528"/>
    </location>
</feature>
<dbReference type="RefSeq" id="XP_024892462.1">
    <property type="nucleotide sequence ID" value="XM_025036694.1"/>
</dbReference>
<dbReference type="InterPro" id="IPR016162">
    <property type="entry name" value="Ald_DH_N"/>
</dbReference>
<dbReference type="InterPro" id="IPR016161">
    <property type="entry name" value="Ald_DH/histidinol_DH"/>
</dbReference>
<keyword evidence="3" id="KW-0520">NAD</keyword>
<evidence type="ECO:0000256" key="8">
    <source>
        <dbReference type="SAM" id="Phobius"/>
    </source>
</evidence>
<dbReference type="GO" id="GO:0004029">
    <property type="term" value="F:aldehyde dehydrogenase (NAD+) activity"/>
    <property type="evidence" value="ECO:0007669"/>
    <property type="project" value="TreeGrafter"/>
</dbReference>
<evidence type="ECO:0000256" key="3">
    <source>
        <dbReference type="ARBA" id="ARBA00023027"/>
    </source>
</evidence>
<dbReference type="PANTHER" id="PTHR43570:SF16">
    <property type="entry name" value="ALDEHYDE DEHYDROGENASE TYPE III, ISOFORM Q"/>
    <property type="match status" value="1"/>
</dbReference>
<feature type="active site" evidence="5 6">
    <location>
        <position position="245"/>
    </location>
</feature>
<name>A0A6J1RCG1_9HYME</name>
<evidence type="ECO:0000256" key="4">
    <source>
        <dbReference type="PIRNR" id="PIRNR036492"/>
    </source>
</evidence>